<reference evidence="2 3" key="1">
    <citation type="submission" date="2024-08" db="EMBL/GenBank/DDBJ databases">
        <title>Whole-genome sequencing of halo(alkali)philic microorganisms from hypersaline lakes.</title>
        <authorList>
            <person name="Sorokin D.Y."/>
            <person name="Merkel A.Y."/>
            <person name="Messina E."/>
            <person name="Yakimov M."/>
        </authorList>
    </citation>
    <scope>NUCLEOTIDE SEQUENCE [LARGE SCALE GENOMIC DNA]</scope>
    <source>
        <strain evidence="2 3">AB-hyl4</strain>
    </source>
</reference>
<keyword evidence="3" id="KW-1185">Reference proteome</keyword>
<sequence>MIKAILAPILAVALIAGLTIEKHSWPQPDDVEEYHAEVAEAIRAIPEQFGDWRSTEVELPMAAVALLRPNEILSRRYRNSQTGQAFQFIVIHCRDARDMVGHYPPNCYPAAGWDLRQRHNNAWALTDLTSETEAVAIEGVGYEFEQLMPGSTSQLFVTNLIILPDGTFGQSMRDVNRIAADRQFRVYGAAQMQFIFSGSYAKSERDQIVEQFAAAAEPAMQAIRTGVQR</sequence>
<comment type="caution">
    <text evidence="2">The sequence shown here is derived from an EMBL/GenBank/DDBJ whole genome shotgun (WGS) entry which is preliminary data.</text>
</comment>
<dbReference type="EMBL" id="JBGUBD010000004">
    <property type="protein sequence ID" value="MFA9478194.1"/>
    <property type="molecule type" value="Genomic_DNA"/>
</dbReference>
<proteinExistence type="predicted"/>
<protein>
    <submittedName>
        <fullName evidence="2">Exosortase C-terminal domain/associated protein EpsI</fullName>
    </submittedName>
</protein>
<accession>A0ABV4U6R9</accession>
<feature type="domain" description="Methanolan biosynthesis EpsI" evidence="1">
    <location>
        <begin position="23"/>
        <end position="124"/>
    </location>
</feature>
<evidence type="ECO:0000313" key="2">
    <source>
        <dbReference type="EMBL" id="MFA9478194.1"/>
    </source>
</evidence>
<evidence type="ECO:0000313" key="3">
    <source>
        <dbReference type="Proteomes" id="UP001575105"/>
    </source>
</evidence>
<name>A0ABV4U6R9_9BACT</name>
<evidence type="ECO:0000259" key="1">
    <source>
        <dbReference type="Pfam" id="PF11984"/>
    </source>
</evidence>
<dbReference type="NCBIfam" id="TIGR02914">
    <property type="entry name" value="EpsI_fam"/>
    <property type="match status" value="1"/>
</dbReference>
<dbReference type="RefSeq" id="WP_425345120.1">
    <property type="nucleotide sequence ID" value="NZ_JBGUBD010000004.1"/>
</dbReference>
<dbReference type="InterPro" id="IPR014263">
    <property type="entry name" value="Methanolan_biosynth_EpsI"/>
</dbReference>
<dbReference type="Proteomes" id="UP001575105">
    <property type="component" value="Unassembled WGS sequence"/>
</dbReference>
<gene>
    <name evidence="2" type="primary">epsI</name>
    <name evidence="2" type="ORF">ACERK3_07780</name>
</gene>
<organism evidence="2 3">
    <name type="scientific">Natronomicrosphaera hydrolytica</name>
    <dbReference type="NCBI Taxonomy" id="3242702"/>
    <lineage>
        <taxon>Bacteria</taxon>
        <taxon>Pseudomonadati</taxon>
        <taxon>Planctomycetota</taxon>
        <taxon>Phycisphaerae</taxon>
        <taxon>Phycisphaerales</taxon>
        <taxon>Phycisphaeraceae</taxon>
        <taxon>Natronomicrosphaera</taxon>
    </lineage>
</organism>
<dbReference type="Pfam" id="PF11984">
    <property type="entry name" value="DUF3485"/>
    <property type="match status" value="1"/>
</dbReference>